<evidence type="ECO:0000313" key="4">
    <source>
        <dbReference type="Proteomes" id="UP000254076"/>
    </source>
</evidence>
<evidence type="ECO:0000313" key="5">
    <source>
        <dbReference type="Proteomes" id="UP000256718"/>
    </source>
</evidence>
<dbReference type="EMBL" id="UHEQ01000004">
    <property type="protein sequence ID" value="SUN13070.1"/>
    <property type="molecule type" value="Genomic_DNA"/>
</dbReference>
<name>A0A1A9DZW2_STRAG</name>
<dbReference type="AlphaFoldDB" id="A0A1A9DZW2"/>
<organism evidence="3 4">
    <name type="scientific">Streptococcus agalactiae</name>
    <dbReference type="NCBI Taxonomy" id="1311"/>
    <lineage>
        <taxon>Bacteria</taxon>
        <taxon>Bacillati</taxon>
        <taxon>Bacillota</taxon>
        <taxon>Bacilli</taxon>
        <taxon>Lactobacillales</taxon>
        <taxon>Streptococcaceae</taxon>
        <taxon>Streptococcus</taxon>
    </lineage>
</organism>
<dbReference type="Pfam" id="PF09509">
    <property type="entry name" value="Hypoth_Ymh"/>
    <property type="match status" value="1"/>
</dbReference>
<dbReference type="NCBIfam" id="TIGR02391">
    <property type="entry name" value="hypoth_ymh"/>
    <property type="match status" value="1"/>
</dbReference>
<evidence type="ECO:0000313" key="3">
    <source>
        <dbReference type="EMBL" id="SUN13070.1"/>
    </source>
</evidence>
<dbReference type="InterPro" id="IPR012654">
    <property type="entry name" value="CHP02391"/>
</dbReference>
<proteinExistence type="predicted"/>
<evidence type="ECO:0000259" key="1">
    <source>
        <dbReference type="Pfam" id="PF09509"/>
    </source>
</evidence>
<evidence type="ECO:0000313" key="2">
    <source>
        <dbReference type="EMBL" id="RDY91487.1"/>
    </source>
</evidence>
<dbReference type="RefSeq" id="WP_000884083.1">
    <property type="nucleotide sequence ID" value="NZ_CGHZ01000011.1"/>
</dbReference>
<comment type="caution">
    <text evidence="3">The sequence shown here is derived from an EMBL/GenBank/DDBJ whole genome shotgun (WGS) entry which is preliminary data.</text>
</comment>
<protein>
    <submittedName>
        <fullName evidence="3">Protein Ymh</fullName>
    </submittedName>
    <submittedName>
        <fullName evidence="2">TIGR02391 family protein</fullName>
    </submittedName>
</protein>
<dbReference type="EMBL" id="QHGZ01000009">
    <property type="protein sequence ID" value="RDY91487.1"/>
    <property type="molecule type" value="Genomic_DNA"/>
</dbReference>
<sequence>MLDIDTQFIDAISKILSDYVSHSEITRMGEVLGYPQNDQNSGFNKHKRVHNLMSDILNRTQNTDNIKLVIEYVCNPLRYINEASVFEHLKTALNIPLSLKGLTISDNGRIIGTTISKTLPEAKKRFETLDSRLRELKIHSQVLRFCTQELLQENYFHAVFEASKGIFHRIRLLTGSSMDSASLIDQCFKLKEPIVIINGNKLQTLNEQSEYKGLKNLLLTIAHLYRNSKAHKLKYYNPDSINDAITALTLMSLAHNLLDNCTNTRRLD</sequence>
<reference evidence="3 4" key="2">
    <citation type="submission" date="2018-06" db="EMBL/GenBank/DDBJ databases">
        <authorList>
            <consortium name="Pathogen Informatics"/>
            <person name="Doyle S."/>
        </authorList>
    </citation>
    <scope>NUCLEOTIDE SEQUENCE [LARGE SCALE GENOMIC DNA]</scope>
    <source>
        <strain evidence="3 4">NCTC8185</strain>
    </source>
</reference>
<accession>A0A1A9DZW2</accession>
<reference evidence="2 5" key="1">
    <citation type="journal article" date="2018" name="Emerg. Microbes Infect.">
        <title>Phenotypic and molecular analysis of nontypeable Group B streptococci: identification of cps2a and hybrid cps2a/cps5 Group B streptococcal capsule gene clusters.</title>
        <authorList>
            <person name="Alhhazmi A."/>
            <person name="Tyrrell G.J."/>
        </authorList>
    </citation>
    <scope>NUCLEOTIDE SEQUENCE [LARGE SCALE GENOMIC DNA]</scope>
    <source>
        <strain evidence="2 5">PLGBS17</strain>
    </source>
</reference>
<dbReference type="Proteomes" id="UP000256718">
    <property type="component" value="Unassembled WGS sequence"/>
</dbReference>
<feature type="domain" description="Conserved hypothetical protein CHP02391" evidence="1">
    <location>
        <begin position="137"/>
        <end position="258"/>
    </location>
</feature>
<gene>
    <name evidence="2" type="ORF">C4618_00320</name>
    <name evidence="3" type="ORF">NCTC8185_00220</name>
</gene>
<dbReference type="Proteomes" id="UP000254076">
    <property type="component" value="Unassembled WGS sequence"/>
</dbReference>